<name>A0ACB7XQC0_9ERIC</name>
<gene>
    <name evidence="1" type="ORF">Vadar_012442</name>
</gene>
<keyword evidence="2" id="KW-1185">Reference proteome</keyword>
<proteinExistence type="predicted"/>
<organism evidence="1 2">
    <name type="scientific">Vaccinium darrowii</name>
    <dbReference type="NCBI Taxonomy" id="229202"/>
    <lineage>
        <taxon>Eukaryota</taxon>
        <taxon>Viridiplantae</taxon>
        <taxon>Streptophyta</taxon>
        <taxon>Embryophyta</taxon>
        <taxon>Tracheophyta</taxon>
        <taxon>Spermatophyta</taxon>
        <taxon>Magnoliopsida</taxon>
        <taxon>eudicotyledons</taxon>
        <taxon>Gunneridae</taxon>
        <taxon>Pentapetalae</taxon>
        <taxon>asterids</taxon>
        <taxon>Ericales</taxon>
        <taxon>Ericaceae</taxon>
        <taxon>Vaccinioideae</taxon>
        <taxon>Vaccinieae</taxon>
        <taxon>Vaccinium</taxon>
    </lineage>
</organism>
<evidence type="ECO:0000313" key="2">
    <source>
        <dbReference type="Proteomes" id="UP000828048"/>
    </source>
</evidence>
<reference evidence="1 2" key="1">
    <citation type="journal article" date="2021" name="Hortic Res">
        <title>High-quality reference genome and annotation aids understanding of berry development for evergreen blueberry (Vaccinium darrowii).</title>
        <authorList>
            <person name="Yu J."/>
            <person name="Hulse-Kemp A.M."/>
            <person name="Babiker E."/>
            <person name="Staton M."/>
        </authorList>
    </citation>
    <scope>NUCLEOTIDE SEQUENCE [LARGE SCALE GENOMIC DNA]</scope>
    <source>
        <strain evidence="2">cv. NJ 8807/NJ 8810</strain>
        <tissue evidence="1">Young leaf</tissue>
    </source>
</reference>
<dbReference type="EMBL" id="CM037151">
    <property type="protein sequence ID" value="KAH7843082.1"/>
    <property type="molecule type" value="Genomic_DNA"/>
</dbReference>
<protein>
    <submittedName>
        <fullName evidence="1">Uncharacterized protein</fullName>
    </submittedName>
</protein>
<accession>A0ACB7XQC0</accession>
<evidence type="ECO:0000313" key="1">
    <source>
        <dbReference type="EMBL" id="KAH7843082.1"/>
    </source>
</evidence>
<comment type="caution">
    <text evidence="1">The sequence shown here is derived from an EMBL/GenBank/DDBJ whole genome shotgun (WGS) entry which is preliminary data.</text>
</comment>
<dbReference type="Proteomes" id="UP000828048">
    <property type="component" value="Chromosome 1"/>
</dbReference>
<sequence>MASLSYLHLPSLILLLINILYTATNGDSVKPSNPACPSFDCGDGQIIGYPFWQQGNQNEHCGYPGLAVSCNHQQPQLRLFDHFYGLKKINYSENTLTAAYPELNDATRCPMAPHDVKLNSTSFLNYTIEDKMRSYVFMEGAIPEFDWHRYCEGTVRVPVIFAGDRESLLRDHFGRVLKEGFKLTWRSPDSGCRSCEASGGFCGYRSGLNQKSFCFCKDGKHSDNCHNEGDVILAFEPDFVAIGALICGGLIVATTVFYIVQKKKIALQKPAFSRIPTSGKS</sequence>